<proteinExistence type="inferred from homology"/>
<dbReference type="InterPro" id="IPR020631">
    <property type="entry name" value="THF_DH/CycHdrlase_NAD-bd_dom"/>
</dbReference>
<evidence type="ECO:0000259" key="7">
    <source>
        <dbReference type="Pfam" id="PF00763"/>
    </source>
</evidence>
<evidence type="ECO:0000256" key="6">
    <source>
        <dbReference type="ARBA" id="ARBA00023268"/>
    </source>
</evidence>
<dbReference type="EMBL" id="VSSQ01004298">
    <property type="protein sequence ID" value="MPM24595.1"/>
    <property type="molecule type" value="Genomic_DNA"/>
</dbReference>
<reference evidence="9" key="1">
    <citation type="submission" date="2019-08" db="EMBL/GenBank/DDBJ databases">
        <authorList>
            <person name="Kucharzyk K."/>
            <person name="Murdoch R.W."/>
            <person name="Higgins S."/>
            <person name="Loffler F."/>
        </authorList>
    </citation>
    <scope>NUCLEOTIDE SEQUENCE</scope>
</reference>
<evidence type="ECO:0000256" key="3">
    <source>
        <dbReference type="ARBA" id="ARBA00022801"/>
    </source>
</evidence>
<dbReference type="PANTHER" id="PTHR48099">
    <property type="entry name" value="C-1-TETRAHYDROFOLATE SYNTHASE, CYTOPLASMIC-RELATED"/>
    <property type="match status" value="1"/>
</dbReference>
<dbReference type="GO" id="GO:0004477">
    <property type="term" value="F:methenyltetrahydrofolate cyclohydrolase activity"/>
    <property type="evidence" value="ECO:0007669"/>
    <property type="project" value="TreeGrafter"/>
</dbReference>
<dbReference type="Pfam" id="PF02882">
    <property type="entry name" value="THF_DHG_CYH_C"/>
    <property type="match status" value="1"/>
</dbReference>
<keyword evidence="5" id="KW-0560">Oxidoreductase</keyword>
<dbReference type="SUPFAM" id="SSF53223">
    <property type="entry name" value="Aminoacid dehydrogenase-like, N-terminal domain"/>
    <property type="match status" value="1"/>
</dbReference>
<comment type="caution">
    <text evidence="9">The sequence shown here is derived from an EMBL/GenBank/DDBJ whole genome shotgun (WGS) entry which is preliminary data.</text>
</comment>
<name>A0A644Y7S0_9ZZZZ</name>
<evidence type="ECO:0000259" key="8">
    <source>
        <dbReference type="Pfam" id="PF02882"/>
    </source>
</evidence>
<dbReference type="AlphaFoldDB" id="A0A644Y7S0"/>
<organism evidence="9">
    <name type="scientific">bioreactor metagenome</name>
    <dbReference type="NCBI Taxonomy" id="1076179"/>
    <lineage>
        <taxon>unclassified sequences</taxon>
        <taxon>metagenomes</taxon>
        <taxon>ecological metagenomes</taxon>
    </lineage>
</organism>
<evidence type="ECO:0000313" key="9">
    <source>
        <dbReference type="EMBL" id="MPM24595.1"/>
    </source>
</evidence>
<dbReference type="Gene3D" id="3.40.50.10860">
    <property type="entry name" value="Leucine Dehydrogenase, chain A, domain 1"/>
    <property type="match status" value="1"/>
</dbReference>
<dbReference type="HAMAP" id="MF_01576">
    <property type="entry name" value="THF_DHG_CYH"/>
    <property type="match status" value="1"/>
</dbReference>
<feature type="domain" description="Tetrahydrofolate dehydrogenase/cyclohydrolase catalytic" evidence="7">
    <location>
        <begin position="15"/>
        <end position="129"/>
    </location>
</feature>
<evidence type="ECO:0000256" key="2">
    <source>
        <dbReference type="ARBA" id="ARBA00022563"/>
    </source>
</evidence>
<keyword evidence="6" id="KW-0511">Multifunctional enzyme</keyword>
<dbReference type="GO" id="GO:0005829">
    <property type="term" value="C:cytosol"/>
    <property type="evidence" value="ECO:0007669"/>
    <property type="project" value="TreeGrafter"/>
</dbReference>
<dbReference type="Gene3D" id="3.40.50.720">
    <property type="entry name" value="NAD(P)-binding Rossmann-like Domain"/>
    <property type="match status" value="1"/>
</dbReference>
<dbReference type="CDD" id="cd01080">
    <property type="entry name" value="NAD_bind_m-THF_DH_Cyclohyd"/>
    <property type="match status" value="1"/>
</dbReference>
<gene>
    <name evidence="9" type="primary">folD_20</name>
    <name evidence="9" type="ORF">SDC9_71078</name>
</gene>
<dbReference type="SUPFAM" id="SSF51735">
    <property type="entry name" value="NAD(P)-binding Rossmann-fold domains"/>
    <property type="match status" value="1"/>
</dbReference>
<dbReference type="InterPro" id="IPR020630">
    <property type="entry name" value="THF_DH/CycHdrlase_cat_dom"/>
</dbReference>
<accession>A0A644Y7S0</accession>
<evidence type="ECO:0000256" key="1">
    <source>
        <dbReference type="ARBA" id="ARBA00004777"/>
    </source>
</evidence>
<keyword evidence="3" id="KW-0378">Hydrolase</keyword>
<feature type="domain" description="Tetrahydrofolate dehydrogenase/cyclohydrolase NAD(P)-binding" evidence="8">
    <location>
        <begin position="149"/>
        <end position="290"/>
    </location>
</feature>
<protein>
    <submittedName>
        <fullName evidence="9">Bifunctional protein FolD protein</fullName>
    </submittedName>
</protein>
<sequence length="292" mass="31055">MHNRAVKGNDMAKHILGAALAKTRSEELKSSVEALKLNGVEPKLVIVRFGDQAGDLAYERGIIRTFAPIGILVETRRLDEHAPQNELLDVFKALAQDPSVHGILPMRPFPKQIDDEAARNAIPPEKDSDGVCDRSLAGLFTGSKTGYAPCTAEACMALLDCEQIPLEGKRAVVVGRSLVIGKPVAMLLLQKNATVTIAHSRTKDLANVTCEAEILIVAAGKRALIGAEHVRPGQTVLDVGMHFDTHGGPYGDVNFDTVEPVVSAITPARGGVGSVTTVILASHVVDAAERIV</sequence>
<dbReference type="Pfam" id="PF00763">
    <property type="entry name" value="THF_DHG_CYH"/>
    <property type="match status" value="1"/>
</dbReference>
<evidence type="ECO:0000256" key="4">
    <source>
        <dbReference type="ARBA" id="ARBA00022857"/>
    </source>
</evidence>
<dbReference type="PANTHER" id="PTHR48099:SF5">
    <property type="entry name" value="C-1-TETRAHYDROFOLATE SYNTHASE, CYTOPLASMIC"/>
    <property type="match status" value="1"/>
</dbReference>
<evidence type="ECO:0000256" key="5">
    <source>
        <dbReference type="ARBA" id="ARBA00023002"/>
    </source>
</evidence>
<dbReference type="InterPro" id="IPR036291">
    <property type="entry name" value="NAD(P)-bd_dom_sf"/>
</dbReference>
<dbReference type="InterPro" id="IPR000672">
    <property type="entry name" value="THF_DH/CycHdrlase"/>
</dbReference>
<comment type="pathway">
    <text evidence="1">One-carbon metabolism; tetrahydrofolate interconversion.</text>
</comment>
<dbReference type="GO" id="GO:0004488">
    <property type="term" value="F:methylenetetrahydrofolate dehydrogenase (NADP+) activity"/>
    <property type="evidence" value="ECO:0007669"/>
    <property type="project" value="InterPro"/>
</dbReference>
<dbReference type="GO" id="GO:0035999">
    <property type="term" value="P:tetrahydrofolate interconversion"/>
    <property type="evidence" value="ECO:0007669"/>
    <property type="project" value="TreeGrafter"/>
</dbReference>
<keyword evidence="2" id="KW-0554">One-carbon metabolism</keyword>
<dbReference type="InterPro" id="IPR046346">
    <property type="entry name" value="Aminoacid_DH-like_N_sf"/>
</dbReference>
<dbReference type="PRINTS" id="PR00085">
    <property type="entry name" value="THFDHDRGNASE"/>
</dbReference>
<keyword evidence="4" id="KW-0521">NADP</keyword>